<dbReference type="Proteomes" id="UP000289340">
    <property type="component" value="Chromosome 18"/>
</dbReference>
<dbReference type="InterPro" id="IPR001878">
    <property type="entry name" value="Znf_CCHC"/>
</dbReference>
<name>A0A445FS54_GLYSO</name>
<dbReference type="PROSITE" id="PS50158">
    <property type="entry name" value="ZF_CCHC"/>
    <property type="match status" value="1"/>
</dbReference>
<dbReference type="GO" id="GO:0008270">
    <property type="term" value="F:zinc ion binding"/>
    <property type="evidence" value="ECO:0007669"/>
    <property type="project" value="UniProtKB-KW"/>
</dbReference>
<feature type="domain" description="CCHC-type" evidence="3">
    <location>
        <begin position="72"/>
        <end position="85"/>
    </location>
</feature>
<dbReference type="GO" id="GO:0003676">
    <property type="term" value="F:nucleic acid binding"/>
    <property type="evidence" value="ECO:0007669"/>
    <property type="project" value="InterPro"/>
</dbReference>
<keyword evidence="1" id="KW-0479">Metal-binding</keyword>
<comment type="caution">
    <text evidence="4">The sequence shown here is derived from an EMBL/GenBank/DDBJ whole genome shotgun (WGS) entry which is preliminary data.</text>
</comment>
<feature type="region of interest" description="Disordered" evidence="2">
    <location>
        <begin position="213"/>
        <end position="247"/>
    </location>
</feature>
<proteinExistence type="predicted"/>
<keyword evidence="1" id="KW-0863">Zinc-finger</keyword>
<keyword evidence="5" id="KW-1185">Reference proteome</keyword>
<gene>
    <name evidence="4" type="ORF">D0Y65_048225</name>
</gene>
<keyword evidence="1" id="KW-0862">Zinc</keyword>
<dbReference type="EMBL" id="QZWG01000018">
    <property type="protein sequence ID" value="RZB51712.1"/>
    <property type="molecule type" value="Genomic_DNA"/>
</dbReference>
<evidence type="ECO:0000256" key="1">
    <source>
        <dbReference type="PROSITE-ProRule" id="PRU00047"/>
    </source>
</evidence>
<accession>A0A445FS54</accession>
<reference evidence="4 5" key="1">
    <citation type="submission" date="2018-09" db="EMBL/GenBank/DDBJ databases">
        <title>A high-quality reference genome of wild soybean provides a powerful tool to mine soybean genomes.</title>
        <authorList>
            <person name="Xie M."/>
            <person name="Chung C.Y.L."/>
            <person name="Li M.-W."/>
            <person name="Wong F.-L."/>
            <person name="Chan T.-F."/>
            <person name="Lam H.-M."/>
        </authorList>
    </citation>
    <scope>NUCLEOTIDE SEQUENCE [LARGE SCALE GENOMIC DNA]</scope>
    <source>
        <strain evidence="5">cv. W05</strain>
        <tissue evidence="4">Hypocotyl of etiolated seedlings</tissue>
    </source>
</reference>
<evidence type="ECO:0000259" key="3">
    <source>
        <dbReference type="PROSITE" id="PS50158"/>
    </source>
</evidence>
<sequence length="247" mass="28152">GVTWPTNLSPTAMKQPPPMRERVDLIKKKLVRFEHEGRNRLLPKIFLDELVFKDLCNPWKDAIKYKGLYIICVGCGYYGHLERNCVKCTAQHESPNKNRPSPSSTKDPPMTSPSKTNVKGQEDVKVINVGDNVHGDWLVLPRRKKPRNKGVNEKVYDHINPFKVMGSIHARSKDIQRKNITIIEGKGSIPMKFQRNPNPIVVVQKRRRYCHNNMSRASKLPPTKVEAKSSPPKSPNSQLRNGKGMQC</sequence>
<dbReference type="AlphaFoldDB" id="A0A445FS54"/>
<feature type="region of interest" description="Disordered" evidence="2">
    <location>
        <begin position="90"/>
        <end position="121"/>
    </location>
</feature>
<evidence type="ECO:0000256" key="2">
    <source>
        <dbReference type="SAM" id="MobiDB-lite"/>
    </source>
</evidence>
<evidence type="ECO:0000313" key="4">
    <source>
        <dbReference type="EMBL" id="RZB51712.1"/>
    </source>
</evidence>
<protein>
    <recommendedName>
        <fullName evidence="3">CCHC-type domain-containing protein</fullName>
    </recommendedName>
</protein>
<feature type="non-terminal residue" evidence="4">
    <location>
        <position position="1"/>
    </location>
</feature>
<feature type="compositionally biased region" description="Polar residues" evidence="2">
    <location>
        <begin position="91"/>
        <end position="119"/>
    </location>
</feature>
<organism evidence="4 5">
    <name type="scientific">Glycine soja</name>
    <name type="common">Wild soybean</name>
    <dbReference type="NCBI Taxonomy" id="3848"/>
    <lineage>
        <taxon>Eukaryota</taxon>
        <taxon>Viridiplantae</taxon>
        <taxon>Streptophyta</taxon>
        <taxon>Embryophyta</taxon>
        <taxon>Tracheophyta</taxon>
        <taxon>Spermatophyta</taxon>
        <taxon>Magnoliopsida</taxon>
        <taxon>eudicotyledons</taxon>
        <taxon>Gunneridae</taxon>
        <taxon>Pentapetalae</taxon>
        <taxon>rosids</taxon>
        <taxon>fabids</taxon>
        <taxon>Fabales</taxon>
        <taxon>Fabaceae</taxon>
        <taxon>Papilionoideae</taxon>
        <taxon>50 kb inversion clade</taxon>
        <taxon>NPAAA clade</taxon>
        <taxon>indigoferoid/millettioid clade</taxon>
        <taxon>Phaseoleae</taxon>
        <taxon>Glycine</taxon>
        <taxon>Glycine subgen. Soja</taxon>
    </lineage>
</organism>
<evidence type="ECO:0000313" key="5">
    <source>
        <dbReference type="Proteomes" id="UP000289340"/>
    </source>
</evidence>